<protein>
    <recommendedName>
        <fullName evidence="6">TRASH domain-containing protein</fullName>
    </recommendedName>
</protein>
<dbReference type="SUPFAM" id="SSF53098">
    <property type="entry name" value="Ribonuclease H-like"/>
    <property type="match status" value="1"/>
</dbReference>
<dbReference type="PANTHER" id="PTHR45736:SF9">
    <property type="entry name" value="ZINC FINGER MYM-TYPE PROTEIN 6"/>
    <property type="match status" value="1"/>
</dbReference>
<evidence type="ECO:0000256" key="3">
    <source>
        <dbReference type="ARBA" id="ARBA00022771"/>
    </source>
</evidence>
<sequence length="1165" mass="130666">MKEPLDGECGKAMAPQQGLLDTIKEEPDNAQEYGHAPKPKTQENELKISAVFSVNESPLAQQLTPGFQFPLVSPGPNSLLPSVPAIALQAVCSGCKKMLYKGQTAYHKTGSTQLFCSTRCITRYSSPVCLPPPPKKTCTNCSKDILNPKNVITTRFENSSPSKDFCSQSCLSSYELKKKPVVTIYTNSISTKCSMCQKNADNSAQTPPYALGKSLRPSAEMIETTNDSGKTELFCSINCLSAYRVKTVTSSGVQVLCHSCKTSAIPQYHLAMSNGTIYSFCSSNCVVAFQGKMFLFCGKTCSDDYKKKNKVIAMCDYCKLQKIIKETVRFSGVDKPFCSEVCKYLSARDFGERWGNYCRMCSYCSQTSPNLVENRLEGKLEEFCCEDCMSKFTVLFYQMAKCDACKRQGKLSESIKWRGNIKHFCNLFCVLAFCQQQIASDPVSQRKVNISKAPAASMALPSARTNTTPIITNVVSLAKVSPAQPTGNTNSVLKGAVTKEAAKIIENGNIQADAMKLLSSQSSRLLKNKALLCKPVTQTKAISCKPHIQHKECQTDLPVPNGKSDVELDSPPAKKKKIGFFQTYDAEYLKVGFIIYPGSKESSPRPQCVICGEILTPENMKPANLSHHLKTKHSELENKPVDFFEQKSLEMECQNSSFKKCLLVEKSLVKASYLIAFQIAASKKPFSIAEELIKPYLVEMCSEVLGSSAGDKMKTIPLSNNTIGHRIDELSADVEDQLIQKVRESKWFALQIDESSEISNITLLLCYIRFIDNDCSDIKEELLCCIEMPSQITGFEIFELINKYIHSKSLNWKHCVGLCTDGAASMTGRYSGLRAKIQEVAMNTLAFTHCVIHREHLAAEKLSPRLHEILLQSAQILSFIKSNALKSRMLTILCEEMGSEHVNLPLPAEVRWISRGRILTRLFELRHEIEIFLNQKHSDLAKYFLDEEWVARLAYLSDIFSLINELNLSLQGTMTTLFNLYNKMDVFKEKLKMWLKRTQENDYDMFPSFSEFSNSSSLNMRSTASIVFEHLEGLSQMFNDCYPPEEDFRSGNLWIINPFMNHQNSNLKDFEEEKLAQLSSDLGLQSVFKSMSVTQFWIKAKTSYPELHEKAMKILLPFSSIYLCDATFSALTESKQRNLLVSGPALRLAVTSLIPRIEKLVKEKE</sequence>
<dbReference type="AlphaFoldDB" id="A0A7J8FDK8"/>
<dbReference type="EMBL" id="JACASF010000012">
    <property type="protein sequence ID" value="KAF6445675.1"/>
    <property type="molecule type" value="Genomic_DNA"/>
</dbReference>
<dbReference type="InterPro" id="IPR010507">
    <property type="entry name" value="Znf_MYM"/>
</dbReference>
<dbReference type="Pfam" id="PF06467">
    <property type="entry name" value="zf-FCS"/>
    <property type="match status" value="4"/>
</dbReference>
<evidence type="ECO:0000313" key="8">
    <source>
        <dbReference type="Proteomes" id="UP000550707"/>
    </source>
</evidence>
<keyword evidence="2" id="KW-0677">Repeat</keyword>
<dbReference type="GO" id="GO:0008270">
    <property type="term" value="F:zinc ion binding"/>
    <property type="evidence" value="ECO:0007669"/>
    <property type="project" value="UniProtKB-KW"/>
</dbReference>
<evidence type="ECO:0000256" key="1">
    <source>
        <dbReference type="ARBA" id="ARBA00022723"/>
    </source>
</evidence>
<keyword evidence="8" id="KW-1185">Reference proteome</keyword>
<dbReference type="InterPro" id="IPR012337">
    <property type="entry name" value="RNaseH-like_sf"/>
</dbReference>
<feature type="domain" description="TRASH" evidence="6">
    <location>
        <begin position="315"/>
        <end position="348"/>
    </location>
</feature>
<dbReference type="SMART" id="SM00746">
    <property type="entry name" value="TRASH"/>
    <property type="match status" value="7"/>
</dbReference>
<feature type="domain" description="TRASH" evidence="6">
    <location>
        <begin position="213"/>
        <end position="247"/>
    </location>
</feature>
<dbReference type="Proteomes" id="UP000550707">
    <property type="component" value="Unassembled WGS sequence"/>
</dbReference>
<dbReference type="InterPro" id="IPR011017">
    <property type="entry name" value="TRASH_dom"/>
</dbReference>
<feature type="domain" description="TRASH" evidence="6">
    <location>
        <begin position="92"/>
        <end position="128"/>
    </location>
</feature>
<dbReference type="Pfam" id="PF24900">
    <property type="entry name" value="TRASH_ZMYM4"/>
    <property type="match status" value="1"/>
</dbReference>
<keyword evidence="4" id="KW-0862">Zinc</keyword>
<feature type="region of interest" description="Disordered" evidence="5">
    <location>
        <begin position="1"/>
        <end position="41"/>
    </location>
</feature>
<evidence type="ECO:0000256" key="4">
    <source>
        <dbReference type="ARBA" id="ARBA00022833"/>
    </source>
</evidence>
<evidence type="ECO:0000256" key="5">
    <source>
        <dbReference type="SAM" id="MobiDB-lite"/>
    </source>
</evidence>
<reference evidence="7 8" key="1">
    <citation type="journal article" date="2020" name="Nature">
        <title>Six reference-quality genomes reveal evolution of bat adaptations.</title>
        <authorList>
            <person name="Jebb D."/>
            <person name="Huang Z."/>
            <person name="Pippel M."/>
            <person name="Hughes G.M."/>
            <person name="Lavrichenko K."/>
            <person name="Devanna P."/>
            <person name="Winkler S."/>
            <person name="Jermiin L.S."/>
            <person name="Skirmuntt E.C."/>
            <person name="Katzourakis A."/>
            <person name="Burkitt-Gray L."/>
            <person name="Ray D.A."/>
            <person name="Sullivan K.A.M."/>
            <person name="Roscito J.G."/>
            <person name="Kirilenko B.M."/>
            <person name="Davalos L.M."/>
            <person name="Corthals A.P."/>
            <person name="Power M.L."/>
            <person name="Jones G."/>
            <person name="Ransome R.D."/>
            <person name="Dechmann D.K.N."/>
            <person name="Locatelli A.G."/>
            <person name="Puechmaille S.J."/>
            <person name="Fedrigo O."/>
            <person name="Jarvis E.D."/>
            <person name="Hiller M."/>
            <person name="Vernes S.C."/>
            <person name="Myers E.W."/>
            <person name="Teeling E.C."/>
        </authorList>
    </citation>
    <scope>NUCLEOTIDE SEQUENCE [LARGE SCALE GENOMIC DNA]</scope>
    <source>
        <strain evidence="7">MMolMol1</strain>
        <tissue evidence="7">Muscle</tissue>
    </source>
</reference>
<gene>
    <name evidence="7" type="ORF">HJG59_019900</name>
</gene>
<evidence type="ECO:0000259" key="6">
    <source>
        <dbReference type="SMART" id="SM00746"/>
    </source>
</evidence>
<keyword evidence="3" id="KW-0863">Zinc-finger</keyword>
<feature type="domain" description="TRASH" evidence="6">
    <location>
        <begin position="257"/>
        <end position="293"/>
    </location>
</feature>
<proteinExistence type="predicted"/>
<dbReference type="InterPro" id="IPR051284">
    <property type="entry name" value="ZnF_MYMT-QRICH1"/>
</dbReference>
<dbReference type="PANTHER" id="PTHR45736">
    <property type="entry name" value="ZINC FINGER MYM-TYPE PROTEIN"/>
    <property type="match status" value="1"/>
</dbReference>
<evidence type="ECO:0000313" key="7">
    <source>
        <dbReference type="EMBL" id="KAF6445675.1"/>
    </source>
</evidence>
<feature type="domain" description="TRASH" evidence="6">
    <location>
        <begin position="402"/>
        <end position="437"/>
    </location>
</feature>
<feature type="domain" description="TRASH" evidence="6">
    <location>
        <begin position="361"/>
        <end position="396"/>
    </location>
</feature>
<organism evidence="7 8">
    <name type="scientific">Molossus molossus</name>
    <name type="common">Pallas' mastiff bat</name>
    <name type="synonym">Vespertilio molossus</name>
    <dbReference type="NCBI Taxonomy" id="27622"/>
    <lineage>
        <taxon>Eukaryota</taxon>
        <taxon>Metazoa</taxon>
        <taxon>Chordata</taxon>
        <taxon>Craniata</taxon>
        <taxon>Vertebrata</taxon>
        <taxon>Euteleostomi</taxon>
        <taxon>Mammalia</taxon>
        <taxon>Eutheria</taxon>
        <taxon>Laurasiatheria</taxon>
        <taxon>Chiroptera</taxon>
        <taxon>Yangochiroptera</taxon>
        <taxon>Molossidae</taxon>
        <taxon>Molossus</taxon>
    </lineage>
</organism>
<accession>A0A7J8FDK8</accession>
<keyword evidence="1" id="KW-0479">Metal-binding</keyword>
<name>A0A7J8FDK8_MOLMO</name>
<dbReference type="SUPFAM" id="SSF57716">
    <property type="entry name" value="Glucocorticoid receptor-like (DNA-binding domain)"/>
    <property type="match status" value="1"/>
</dbReference>
<feature type="domain" description="TRASH" evidence="6">
    <location>
        <begin position="138"/>
        <end position="178"/>
    </location>
</feature>
<evidence type="ECO:0000256" key="2">
    <source>
        <dbReference type="ARBA" id="ARBA00022737"/>
    </source>
</evidence>
<comment type="caution">
    <text evidence="7">The sequence shown here is derived from an EMBL/GenBank/DDBJ whole genome shotgun (WGS) entry which is preliminary data.</text>
</comment>